<keyword evidence="2" id="KW-0934">Plastid</keyword>
<proteinExistence type="predicted"/>
<dbReference type="Gene3D" id="3.40.50.2020">
    <property type="match status" value="1"/>
</dbReference>
<dbReference type="InterPro" id="IPR029057">
    <property type="entry name" value="PRTase-like"/>
</dbReference>
<dbReference type="InterPro" id="IPR000836">
    <property type="entry name" value="PRTase_dom"/>
</dbReference>
<accession>A0A4D6WXT9</accession>
<geneLocation type="plastid" evidence="2"/>
<protein>
    <recommendedName>
        <fullName evidence="1">Phosphoribosyltransferase domain-containing protein</fullName>
    </recommendedName>
</protein>
<evidence type="ECO:0000259" key="1">
    <source>
        <dbReference type="Pfam" id="PF14681"/>
    </source>
</evidence>
<dbReference type="AlphaFoldDB" id="A0A4D6WXT9"/>
<reference evidence="2" key="2">
    <citation type="submission" date="2019-04" db="EMBL/GenBank/DDBJ databases">
        <authorList>
            <person name="Pasella M."/>
        </authorList>
    </citation>
    <scope>NUCLEOTIDE SEQUENCE</scope>
    <source>
        <strain evidence="2">TZ0704</strain>
    </source>
</reference>
<dbReference type="EMBL" id="MK814652">
    <property type="protein sequence ID" value="QCI06375.1"/>
    <property type="molecule type" value="Genomic_DNA"/>
</dbReference>
<sequence>MQLNIYIVSHPIIKILSNSIIENNKITNISIYNEKYLGFLLIYELMRKYIKINSIYIKKINYVKKIYIKNHNKQHYIITNLIETYKIIGEITSLLPDIKIININTKQNIQQIENLQNITFNTEIIIFDKILKSSWILQIIRHLIRKRKICIENIQIVCLACYNQILDKLGNEYPKLEIYTAKIIY</sequence>
<name>A0A4D6WXT9_9FLOR</name>
<dbReference type="Pfam" id="PF14681">
    <property type="entry name" value="UPRTase"/>
    <property type="match status" value="1"/>
</dbReference>
<reference evidence="2" key="1">
    <citation type="journal article" date="2019" name="Mol. Phylogenet. Evol.">
        <title>Morphological evolution and classification of the red algal order Ceramiales inferred using plastid phylogenomics.</title>
        <authorList>
            <person name="Diaz-Tapia P."/>
            <person name="Pasella M.M."/>
            <person name="Verbruggen H."/>
            <person name="Maggs C.A."/>
        </authorList>
    </citation>
    <scope>NUCLEOTIDE SEQUENCE</scope>
    <source>
        <strain evidence="2">TZ0704</strain>
    </source>
</reference>
<gene>
    <name evidence="2" type="primary">orf185</name>
</gene>
<dbReference type="SUPFAM" id="SSF53271">
    <property type="entry name" value="PRTase-like"/>
    <property type="match status" value="1"/>
</dbReference>
<feature type="domain" description="Phosphoribosyltransferase" evidence="1">
    <location>
        <begin position="31"/>
        <end position="183"/>
    </location>
</feature>
<evidence type="ECO:0000313" key="2">
    <source>
        <dbReference type="EMBL" id="QCI06375.1"/>
    </source>
</evidence>
<organism evidence="2">
    <name type="scientific">Dictyurus purpurascens</name>
    <dbReference type="NCBI Taxonomy" id="189649"/>
    <lineage>
        <taxon>Eukaryota</taxon>
        <taxon>Rhodophyta</taxon>
        <taxon>Florideophyceae</taxon>
        <taxon>Rhodymeniophycidae</taxon>
        <taxon>Ceramiales</taxon>
        <taxon>Dasyaceae</taxon>
        <taxon>Dictyurus</taxon>
    </lineage>
</organism>